<sequence>MKHLFYFLLASTLVFTSCNKDDDGDTNDTSSNEASIIGTWKLASITDNGVPEVLDSCDLEDFYTYSSNGSGVNNYNYGDNCEISDTDNFTYTINGNMLTLNFGDGDSETAEITTLNESTLAYSYSFTEEGTTYLSVETYTKQ</sequence>
<proteinExistence type="predicted"/>
<dbReference type="InterPro" id="IPR024311">
    <property type="entry name" value="Lipocalin-like"/>
</dbReference>
<keyword evidence="3" id="KW-1185">Reference proteome</keyword>
<evidence type="ECO:0000259" key="1">
    <source>
        <dbReference type="Pfam" id="PF13648"/>
    </source>
</evidence>
<dbReference type="Proteomes" id="UP000326994">
    <property type="component" value="Unassembled WGS sequence"/>
</dbReference>
<name>A0A5J4G0I7_9FLAO</name>
<comment type="caution">
    <text evidence="2">The sequence shown here is derived from an EMBL/GenBank/DDBJ whole genome shotgun (WGS) entry which is preliminary data.</text>
</comment>
<protein>
    <recommendedName>
        <fullName evidence="1">Lipocalin-like domain-containing protein</fullName>
    </recommendedName>
</protein>
<gene>
    <name evidence="2" type="ORF">ULMS_26000</name>
</gene>
<dbReference type="PROSITE" id="PS51257">
    <property type="entry name" value="PROKAR_LIPOPROTEIN"/>
    <property type="match status" value="1"/>
</dbReference>
<dbReference type="EMBL" id="BKCF01000005">
    <property type="protein sequence ID" value="GEQ87092.1"/>
    <property type="molecule type" value="Genomic_DNA"/>
</dbReference>
<dbReference type="AlphaFoldDB" id="A0A5J4G0I7"/>
<dbReference type="OrthoDB" id="1163617at2"/>
<dbReference type="Pfam" id="PF13648">
    <property type="entry name" value="Lipocalin_4"/>
    <property type="match status" value="1"/>
</dbReference>
<dbReference type="RefSeq" id="WP_151895006.1">
    <property type="nucleotide sequence ID" value="NZ_BKCF01000005.1"/>
</dbReference>
<accession>A0A5J4G0I7</accession>
<organism evidence="2 3">
    <name type="scientific">Patiriisocius marinistellae</name>
    <dbReference type="NCBI Taxonomy" id="2494560"/>
    <lineage>
        <taxon>Bacteria</taxon>
        <taxon>Pseudomonadati</taxon>
        <taxon>Bacteroidota</taxon>
        <taxon>Flavobacteriia</taxon>
        <taxon>Flavobacteriales</taxon>
        <taxon>Flavobacteriaceae</taxon>
        <taxon>Patiriisocius</taxon>
    </lineage>
</organism>
<feature type="domain" description="Lipocalin-like" evidence="1">
    <location>
        <begin position="36"/>
        <end position="120"/>
    </location>
</feature>
<evidence type="ECO:0000313" key="3">
    <source>
        <dbReference type="Proteomes" id="UP000326994"/>
    </source>
</evidence>
<reference evidence="2 3" key="1">
    <citation type="submission" date="2019-08" db="EMBL/GenBank/DDBJ databases">
        <title>Ulvibacter marinistellae sp. nov., isolated from a starfish, Patiria pectinifera.</title>
        <authorList>
            <person name="Kawano K."/>
            <person name="Ushijima N."/>
            <person name="Kihara M."/>
            <person name="Itoh H."/>
        </authorList>
    </citation>
    <scope>NUCLEOTIDE SEQUENCE [LARGE SCALE GENOMIC DNA]</scope>
    <source>
        <strain evidence="2 3">KK4</strain>
    </source>
</reference>
<evidence type="ECO:0000313" key="2">
    <source>
        <dbReference type="EMBL" id="GEQ87092.1"/>
    </source>
</evidence>